<dbReference type="Proteomes" id="UP001497644">
    <property type="component" value="Chromosome 3"/>
</dbReference>
<evidence type="ECO:0000313" key="2">
    <source>
        <dbReference type="EMBL" id="CAL1682220.1"/>
    </source>
</evidence>
<dbReference type="AlphaFoldDB" id="A0AAV2NPP8"/>
<protein>
    <submittedName>
        <fullName evidence="2">Uncharacterized protein</fullName>
    </submittedName>
</protein>
<accession>A0AAV2NPP8</accession>
<organism evidence="2 3">
    <name type="scientific">Lasius platythorax</name>
    <dbReference type="NCBI Taxonomy" id="488582"/>
    <lineage>
        <taxon>Eukaryota</taxon>
        <taxon>Metazoa</taxon>
        <taxon>Ecdysozoa</taxon>
        <taxon>Arthropoda</taxon>
        <taxon>Hexapoda</taxon>
        <taxon>Insecta</taxon>
        <taxon>Pterygota</taxon>
        <taxon>Neoptera</taxon>
        <taxon>Endopterygota</taxon>
        <taxon>Hymenoptera</taxon>
        <taxon>Apocrita</taxon>
        <taxon>Aculeata</taxon>
        <taxon>Formicoidea</taxon>
        <taxon>Formicidae</taxon>
        <taxon>Formicinae</taxon>
        <taxon>Lasius</taxon>
        <taxon>Lasius</taxon>
    </lineage>
</organism>
<name>A0AAV2NPP8_9HYME</name>
<reference evidence="2" key="1">
    <citation type="submission" date="2024-04" db="EMBL/GenBank/DDBJ databases">
        <authorList>
            <consortium name="Molecular Ecology Group"/>
        </authorList>
    </citation>
    <scope>NUCLEOTIDE SEQUENCE</scope>
</reference>
<gene>
    <name evidence="2" type="ORF">LPLAT_LOCUS8077</name>
</gene>
<proteinExistence type="predicted"/>
<feature type="region of interest" description="Disordered" evidence="1">
    <location>
        <begin position="129"/>
        <end position="167"/>
    </location>
</feature>
<evidence type="ECO:0000313" key="3">
    <source>
        <dbReference type="Proteomes" id="UP001497644"/>
    </source>
</evidence>
<sequence>MNLSRDNRPEIHAETKTISFKSFSLLSSIFRQKERSRHVVCRARSLTGEIFSFRSQRIIYRSIDIAPFKIPISYNLSREEAWTHRLSFFVVSFRTSIAPSGLLEKPLSSRKRNHAPCIASVQLREASYREARPSTSSSREGLSPSLLAGDAPVFRGSGRRRRQGRVDSESYREFPLFGGMTTG</sequence>
<evidence type="ECO:0000256" key="1">
    <source>
        <dbReference type="SAM" id="MobiDB-lite"/>
    </source>
</evidence>
<dbReference type="EMBL" id="OZ034826">
    <property type="protein sequence ID" value="CAL1682220.1"/>
    <property type="molecule type" value="Genomic_DNA"/>
</dbReference>
<keyword evidence="3" id="KW-1185">Reference proteome</keyword>